<dbReference type="InterPro" id="IPR052377">
    <property type="entry name" value="Mitochondrial_ECH-domain"/>
</dbReference>
<reference evidence="5" key="4">
    <citation type="submission" date="2019-05" db="EMBL/GenBank/DDBJ databases">
        <authorList>
            <consortium name="Pathogen Informatics"/>
        </authorList>
    </citation>
    <scope>NUCLEOTIDE SEQUENCE</scope>
    <source>
        <strain evidence="5">17X</strain>
    </source>
</reference>
<dbReference type="EC" id="4.2.1.17" evidence="4"/>
<evidence type="ECO:0000313" key="4">
    <source>
        <dbReference type="EMBL" id="CDU16614.1"/>
    </source>
</evidence>
<reference evidence="4" key="2">
    <citation type="submission" date="2014-05" db="EMBL/GenBank/DDBJ databases">
        <authorList>
            <person name="Aslett A.Martin."/>
            <person name="De Silva Nishadi"/>
        </authorList>
    </citation>
    <scope>NUCLEOTIDE SEQUENCE</scope>
    <source>
        <strain evidence="4">YM</strain>
    </source>
</reference>
<keyword evidence="1" id="KW-0276">Fatty acid metabolism</keyword>
<dbReference type="Pfam" id="PF16113">
    <property type="entry name" value="ECH_2"/>
    <property type="match status" value="1"/>
</dbReference>
<dbReference type="GO" id="GO:0006631">
    <property type="term" value="P:fatty acid metabolic process"/>
    <property type="evidence" value="ECO:0007669"/>
    <property type="project" value="UniProtKB-KW"/>
</dbReference>
<name>A0A077Y4W7_PLAYE</name>
<dbReference type="Proteomes" id="UP000072904">
    <property type="component" value="Chromosome 5"/>
</dbReference>
<evidence type="ECO:0000313" key="6">
    <source>
        <dbReference type="Proteomes" id="UP000072874"/>
    </source>
</evidence>
<keyword evidence="2" id="KW-0443">Lipid metabolism</keyword>
<dbReference type="OrthoDB" id="16820at2759"/>
<feature type="domain" description="Enoyl-CoA hydratase/isomerase" evidence="3">
    <location>
        <begin position="88"/>
        <end position="359"/>
    </location>
</feature>
<sequence>MLNNLNYIIRKKKISSVLLLPKKLHSIQKNYIKTSIFKDDDIYIDPLEIHNEQTNKTNYLNCGNPDECVYNRSNVGMSAIIINNKYINIELINKLYKILRNSEVNYTKRFVFLTSLYNDIFNYSYNLYDILKILEIYQKTKNNHYLNIFKKILININELAYLIFSYKKPFISYCNGKIQGSAGFLTFLANNSSSYFHSSYSYNNLSYSFLPYGGISYILTQLRGSLGLYLALTGLEIKSSDLIWSGLCKRWISDDSLELMEITSESQLEVSEQNANILLEEHFLTVPEIYTLKNYEEIIHEHFKYNNLLYILKKLNISRKSENKKIKNWADQTYQKITSLPPLATHITFEILNILRNYKMDLLKRAQVTNKLWNDLIKNSYKMAYITKEEISMAELKKTIDNELFIKALNLETNALLNFVSCPDILNGITSYLVKNTDRSFNSNYINNNIFEVKKDIIQYFIFYKNNYEYSSCDRPDISLSSLSVLEKYNQNYNSQHGNSHDKLFYQNESIKWSDDYLKDELNKINDQLL</sequence>
<dbReference type="AlphaFoldDB" id="A0A077Y4W7"/>
<dbReference type="RefSeq" id="XP_022811624.1">
    <property type="nucleotide sequence ID" value="XM_022955161.1"/>
</dbReference>
<dbReference type="SUPFAM" id="SSF52096">
    <property type="entry name" value="ClpP/crotonase"/>
    <property type="match status" value="1"/>
</dbReference>
<evidence type="ECO:0000256" key="1">
    <source>
        <dbReference type="ARBA" id="ARBA00022832"/>
    </source>
</evidence>
<dbReference type="GO" id="GO:0005739">
    <property type="term" value="C:mitochondrion"/>
    <property type="evidence" value="ECO:0007669"/>
    <property type="project" value="TreeGrafter"/>
</dbReference>
<dbReference type="PANTHER" id="PTHR43602:SF1">
    <property type="entry name" value="ENOYL-COA HYDRATASE DOMAIN-CONTAINING PROTEIN 3, MITOCHONDRIAL"/>
    <property type="match status" value="1"/>
</dbReference>
<evidence type="ECO:0000313" key="7">
    <source>
        <dbReference type="Proteomes" id="UP000072904"/>
    </source>
</evidence>
<protein>
    <submittedName>
        <fullName evidence="4">Enoyl-CoA hydratase-related protein, putative</fullName>
        <ecNumber evidence="4">4.2.1.17</ecNumber>
    </submittedName>
</protein>
<evidence type="ECO:0000256" key="2">
    <source>
        <dbReference type="ARBA" id="ARBA00023098"/>
    </source>
</evidence>
<dbReference type="OMA" id="EIIHDHF"/>
<keyword evidence="4" id="KW-0456">Lyase</keyword>
<dbReference type="KEGG" id="pyo:PY17X_0502500"/>
<dbReference type="GO" id="GO:0004300">
    <property type="term" value="F:enoyl-CoA hydratase activity"/>
    <property type="evidence" value="ECO:0007669"/>
    <property type="project" value="UniProtKB-EC"/>
</dbReference>
<proteinExistence type="predicted"/>
<reference evidence="6 7" key="1">
    <citation type="journal article" date="2014" name="BMC Biol.">
        <title>A comprehensive evaluation of rodent malaria parasite genomes and gene expression.</title>
        <authorList>
            <person name="Otto T.D."/>
            <person name="Bohme U."/>
            <person name="Jackson A.P."/>
            <person name="Hunt M."/>
            <person name="Franke-Fayard B."/>
            <person name="Hoeijmakers W.A."/>
            <person name="Religa A.A."/>
            <person name="Robertson L."/>
            <person name="Sanders M."/>
            <person name="Ogun S.A."/>
            <person name="Cunningham D."/>
            <person name="Erhart A."/>
            <person name="Billker O."/>
            <person name="Khan S.M."/>
            <person name="Stunnenberg H.G."/>
            <person name="Langhorne J."/>
            <person name="Holder A.A."/>
            <person name="Waters A.P."/>
            <person name="Newbold C.I."/>
            <person name="Pain A."/>
            <person name="Berriman M."/>
            <person name="Janse C.J."/>
        </authorList>
    </citation>
    <scope>NUCLEOTIDE SEQUENCE [LARGE SCALE GENOMIC DNA]</scope>
    <source>
        <strain evidence="5 6">17X</strain>
        <strain evidence="4 7">YM</strain>
    </source>
</reference>
<dbReference type="InterPro" id="IPR029045">
    <property type="entry name" value="ClpP/crotonase-like_dom_sf"/>
</dbReference>
<reference evidence="5" key="3">
    <citation type="submission" date="2014-05" db="EMBL/GenBank/DDBJ databases">
        <authorList>
            <person name="Aslett M.A."/>
            <person name="De Silva N."/>
        </authorList>
    </citation>
    <scope>NUCLEOTIDE SEQUENCE</scope>
    <source>
        <strain evidence="5">17X</strain>
    </source>
</reference>
<evidence type="ECO:0000259" key="3">
    <source>
        <dbReference type="Pfam" id="PF16113"/>
    </source>
</evidence>
<dbReference type="Gene3D" id="3.90.226.10">
    <property type="entry name" value="2-enoyl-CoA Hydratase, Chain A, domain 1"/>
    <property type="match status" value="1"/>
</dbReference>
<dbReference type="VEuPathDB" id="PlasmoDB:PY00201"/>
<gene>
    <name evidence="5" type="ORF">PY17X_0502500</name>
    <name evidence="4" type="ORF">PYYM_0501900</name>
</gene>
<dbReference type="GeneID" id="3807147"/>
<organism evidence="4 7">
    <name type="scientific">Plasmodium yoelii</name>
    <dbReference type="NCBI Taxonomy" id="5861"/>
    <lineage>
        <taxon>Eukaryota</taxon>
        <taxon>Sar</taxon>
        <taxon>Alveolata</taxon>
        <taxon>Apicomplexa</taxon>
        <taxon>Aconoidasida</taxon>
        <taxon>Haemosporida</taxon>
        <taxon>Plasmodiidae</taxon>
        <taxon>Plasmodium</taxon>
        <taxon>Plasmodium (Vinckeia)</taxon>
    </lineage>
</organism>
<dbReference type="VEuPathDB" id="PlasmoDB:Py17XNL_000504383"/>
<evidence type="ECO:0000313" key="5">
    <source>
        <dbReference type="EMBL" id="VTZ74052.1"/>
    </source>
</evidence>
<dbReference type="Proteomes" id="UP000072874">
    <property type="component" value="Chromosome 5"/>
</dbReference>
<dbReference type="EMBL" id="LK934633">
    <property type="protein sequence ID" value="CDU16614.1"/>
    <property type="molecule type" value="Genomic_DNA"/>
</dbReference>
<dbReference type="VEuPathDB" id="PlasmoDB:PYYM_0501900"/>
<dbReference type="PANTHER" id="PTHR43602">
    <property type="match status" value="1"/>
</dbReference>
<dbReference type="InterPro" id="IPR045004">
    <property type="entry name" value="ECH_dom"/>
</dbReference>
<dbReference type="VEuPathDB" id="PlasmoDB:PY17X_0502500"/>
<dbReference type="EMBL" id="LM993659">
    <property type="protein sequence ID" value="VTZ74052.1"/>
    <property type="molecule type" value="Genomic_DNA"/>
</dbReference>
<accession>A0A077Y4W7</accession>